<feature type="region of interest" description="Disordered" evidence="1">
    <location>
        <begin position="673"/>
        <end position="710"/>
    </location>
</feature>
<evidence type="ECO:0000313" key="3">
    <source>
        <dbReference type="Proteomes" id="UP000799291"/>
    </source>
</evidence>
<evidence type="ECO:0000313" key="2">
    <source>
        <dbReference type="EMBL" id="KAF2677853.1"/>
    </source>
</evidence>
<feature type="region of interest" description="Disordered" evidence="1">
    <location>
        <begin position="309"/>
        <end position="376"/>
    </location>
</feature>
<protein>
    <submittedName>
        <fullName evidence="2">Uncharacterized protein</fullName>
    </submittedName>
</protein>
<sequence>MPVSEPRSRRRLEFVEDMLHHDYGFLLTILPRRVFVTCNGRIILNPKYYPKDNRDQSPVYGFLFGKDRVLQLENSAHPEKRPGKLTPKHQENETILSSPDEQAAAFNQVPPLSWIESSPDWYGSGAWRRQTFALIFYFRLVWAFDEDYNITEVPFPVLSYVKDAFDLLKRTRYYEQAMVRRDDAEFLDVHVSCLQDLQKRMLGCALQTDQSRQVEDGPVVRPNGVERGGSHASLSTTEELASRNTTDGSFSDDASRSSSPEGSFGAPPASSLIVRLQIRKIRDTPFSHDDINGLGLTLEDGVSEAELSAEVASRRAMPAREATSELQGDSQCTISADSAISTHASPRATPDRSPRADQEVLNQQPDPASSSVGSATNAGISQAVALTAPSRATEYEETVQEIARASILSRTVSQTYATMGPKLSKPPRTEHNDKGVRLSQDYDSSASTARIDDALAETLAGAHLDTDPGAPGQQQKPDSRGAGPDRHLAHLQKKVGSDLLSLLPDLSTVTFKGLHPSQERPGYLSIRMLFGTGKQSAPPRLRGHKVWIVYKIHDARTAPRVLFDALSSDDNTLLEENLAFKTTLSELDLEPVFNLVTEPGLKREHQLKAVIKYYYILAANAALYGFHEHLMPANDTFVEQMRTVCTRIQNHDGLPQPRKRRRVAPEYEIAMPSMSEPDDESFPIHTQPGRRSSRNLKRTLSGATAADMADHESPYPPFRYKSKLALGAIILKDSPSHMKNEFLDPNIEARDSDGDSGDEIPDRVPGHMHDILLQRAKAKKMISLNNTWVRDLRDMKKAHEKVARKLESQVQRGQAEPQEAQPKIELEKRSASNRQHLIEQRQKILSGFKKKEKELDAQVKLMDKGSVRMWEEWRKGQVLKEAEEEDEKQNQQRAG</sequence>
<accession>A0A6G1IIN7</accession>
<feature type="compositionally biased region" description="Polar residues" evidence="1">
    <location>
        <begin position="232"/>
        <end position="246"/>
    </location>
</feature>
<organism evidence="2 3">
    <name type="scientific">Lentithecium fluviatile CBS 122367</name>
    <dbReference type="NCBI Taxonomy" id="1168545"/>
    <lineage>
        <taxon>Eukaryota</taxon>
        <taxon>Fungi</taxon>
        <taxon>Dikarya</taxon>
        <taxon>Ascomycota</taxon>
        <taxon>Pezizomycotina</taxon>
        <taxon>Dothideomycetes</taxon>
        <taxon>Pleosporomycetidae</taxon>
        <taxon>Pleosporales</taxon>
        <taxon>Massarineae</taxon>
        <taxon>Lentitheciaceae</taxon>
        <taxon>Lentithecium</taxon>
    </lineage>
</organism>
<feature type="compositionally biased region" description="Basic and acidic residues" evidence="1">
    <location>
        <begin position="427"/>
        <end position="436"/>
    </location>
</feature>
<dbReference type="Proteomes" id="UP000799291">
    <property type="component" value="Unassembled WGS sequence"/>
</dbReference>
<dbReference type="AlphaFoldDB" id="A0A6G1IIN7"/>
<dbReference type="EMBL" id="MU005617">
    <property type="protein sequence ID" value="KAF2677853.1"/>
    <property type="molecule type" value="Genomic_DNA"/>
</dbReference>
<feature type="compositionally biased region" description="Low complexity" evidence="1">
    <location>
        <begin position="247"/>
        <end position="263"/>
    </location>
</feature>
<feature type="region of interest" description="Disordered" evidence="1">
    <location>
        <begin position="807"/>
        <end position="834"/>
    </location>
</feature>
<proteinExistence type="predicted"/>
<gene>
    <name evidence="2" type="ORF">K458DRAFT_436253</name>
</gene>
<feature type="compositionally biased region" description="Polar residues" evidence="1">
    <location>
        <begin position="324"/>
        <end position="344"/>
    </location>
</feature>
<feature type="compositionally biased region" description="Basic and acidic residues" evidence="1">
    <location>
        <begin position="822"/>
        <end position="834"/>
    </location>
</feature>
<evidence type="ECO:0000256" key="1">
    <source>
        <dbReference type="SAM" id="MobiDB-lite"/>
    </source>
</evidence>
<feature type="region of interest" description="Disordered" evidence="1">
    <location>
        <begin position="418"/>
        <end position="445"/>
    </location>
</feature>
<feature type="region of interest" description="Disordered" evidence="1">
    <location>
        <begin position="463"/>
        <end position="486"/>
    </location>
</feature>
<feature type="region of interest" description="Disordered" evidence="1">
    <location>
        <begin position="212"/>
        <end position="268"/>
    </location>
</feature>
<feature type="compositionally biased region" description="Basic and acidic residues" evidence="1">
    <location>
        <begin position="477"/>
        <end position="486"/>
    </location>
</feature>
<name>A0A6G1IIN7_9PLEO</name>
<feature type="compositionally biased region" description="Polar residues" evidence="1">
    <location>
        <begin position="360"/>
        <end position="376"/>
    </location>
</feature>
<keyword evidence="3" id="KW-1185">Reference proteome</keyword>
<reference evidence="2" key="1">
    <citation type="journal article" date="2020" name="Stud. Mycol.">
        <title>101 Dothideomycetes genomes: a test case for predicting lifestyles and emergence of pathogens.</title>
        <authorList>
            <person name="Haridas S."/>
            <person name="Albert R."/>
            <person name="Binder M."/>
            <person name="Bloem J."/>
            <person name="Labutti K."/>
            <person name="Salamov A."/>
            <person name="Andreopoulos B."/>
            <person name="Baker S."/>
            <person name="Barry K."/>
            <person name="Bills G."/>
            <person name="Bluhm B."/>
            <person name="Cannon C."/>
            <person name="Castanera R."/>
            <person name="Culley D."/>
            <person name="Daum C."/>
            <person name="Ezra D."/>
            <person name="Gonzalez J."/>
            <person name="Henrissat B."/>
            <person name="Kuo A."/>
            <person name="Liang C."/>
            <person name="Lipzen A."/>
            <person name="Lutzoni F."/>
            <person name="Magnuson J."/>
            <person name="Mondo S."/>
            <person name="Nolan M."/>
            <person name="Ohm R."/>
            <person name="Pangilinan J."/>
            <person name="Park H.-J."/>
            <person name="Ramirez L."/>
            <person name="Alfaro M."/>
            <person name="Sun H."/>
            <person name="Tritt A."/>
            <person name="Yoshinaga Y."/>
            <person name="Zwiers L.-H."/>
            <person name="Turgeon B."/>
            <person name="Goodwin S."/>
            <person name="Spatafora J."/>
            <person name="Crous P."/>
            <person name="Grigoriev I."/>
        </authorList>
    </citation>
    <scope>NUCLEOTIDE SEQUENCE</scope>
    <source>
        <strain evidence="2">CBS 122367</strain>
    </source>
</reference>
<feature type="compositionally biased region" description="Basic and acidic residues" evidence="1">
    <location>
        <begin position="349"/>
        <end position="358"/>
    </location>
</feature>
<dbReference type="OrthoDB" id="3688256at2759"/>